<keyword evidence="5" id="KW-0238">DNA-binding</keyword>
<dbReference type="CDD" id="cd04458">
    <property type="entry name" value="CSP_CDS"/>
    <property type="match status" value="1"/>
</dbReference>
<dbReference type="PROSITE" id="PS00352">
    <property type="entry name" value="CSD_1"/>
    <property type="match status" value="1"/>
</dbReference>
<dbReference type="PROSITE" id="PS51857">
    <property type="entry name" value="CSD_2"/>
    <property type="match status" value="1"/>
</dbReference>
<sequence>MAQYKGTVKWFNNAKGYGFLGRDDGGADVFVHYSSIQLDGYKSLKEGDPVEFDVIQGSKGPQADAVILTQSQA</sequence>
<organism evidence="5 6">
    <name type="scientific">Terriglobus roseus</name>
    <dbReference type="NCBI Taxonomy" id="392734"/>
    <lineage>
        <taxon>Bacteria</taxon>
        <taxon>Pseudomonadati</taxon>
        <taxon>Acidobacteriota</taxon>
        <taxon>Terriglobia</taxon>
        <taxon>Terriglobales</taxon>
        <taxon>Acidobacteriaceae</taxon>
        <taxon>Terriglobus</taxon>
    </lineage>
</organism>
<dbReference type="PRINTS" id="PR00050">
    <property type="entry name" value="COLDSHOCK"/>
</dbReference>
<dbReference type="RefSeq" id="WP_074654790.1">
    <property type="nucleotide sequence ID" value="NZ_FNSD01000001.1"/>
</dbReference>
<dbReference type="SMART" id="SM00357">
    <property type="entry name" value="CSP"/>
    <property type="match status" value="1"/>
</dbReference>
<dbReference type="Gene3D" id="2.40.50.140">
    <property type="entry name" value="Nucleic acid-binding proteins"/>
    <property type="match status" value="1"/>
</dbReference>
<dbReference type="Pfam" id="PF00313">
    <property type="entry name" value="CSD"/>
    <property type="match status" value="1"/>
</dbReference>
<evidence type="ECO:0000313" key="6">
    <source>
        <dbReference type="Proteomes" id="UP000182409"/>
    </source>
</evidence>
<accession>A0A1H4R4M7</accession>
<reference evidence="5 6" key="1">
    <citation type="submission" date="2016-10" db="EMBL/GenBank/DDBJ databases">
        <authorList>
            <person name="de Groot N.N."/>
        </authorList>
    </citation>
    <scope>NUCLEOTIDE SEQUENCE [LARGE SCALE GENOMIC DNA]</scope>
    <source>
        <strain evidence="5 6">AB35.6</strain>
    </source>
</reference>
<dbReference type="Proteomes" id="UP000182409">
    <property type="component" value="Unassembled WGS sequence"/>
</dbReference>
<dbReference type="AlphaFoldDB" id="A0A1H4R4M7"/>
<dbReference type="PANTHER" id="PTHR11544">
    <property type="entry name" value="COLD SHOCK DOMAIN CONTAINING PROTEINS"/>
    <property type="match status" value="1"/>
</dbReference>
<dbReference type="SUPFAM" id="SSF50249">
    <property type="entry name" value="Nucleic acid-binding proteins"/>
    <property type="match status" value="1"/>
</dbReference>
<evidence type="ECO:0000256" key="1">
    <source>
        <dbReference type="ARBA" id="ARBA00004496"/>
    </source>
</evidence>
<comment type="subcellular location">
    <subcellularLocation>
        <location evidence="1 3">Cytoplasm</location>
    </subcellularLocation>
</comment>
<dbReference type="GO" id="GO:0005829">
    <property type="term" value="C:cytosol"/>
    <property type="evidence" value="ECO:0007669"/>
    <property type="project" value="UniProtKB-ARBA"/>
</dbReference>
<dbReference type="EMBL" id="FNSD01000001">
    <property type="protein sequence ID" value="SEC26845.1"/>
    <property type="molecule type" value="Genomic_DNA"/>
</dbReference>
<dbReference type="InterPro" id="IPR012340">
    <property type="entry name" value="NA-bd_OB-fold"/>
</dbReference>
<dbReference type="PIRSF" id="PIRSF002599">
    <property type="entry name" value="Cold_shock_A"/>
    <property type="match status" value="1"/>
</dbReference>
<dbReference type="InterPro" id="IPR002059">
    <property type="entry name" value="CSP_DNA-bd"/>
</dbReference>
<feature type="domain" description="CSD" evidence="4">
    <location>
        <begin position="3"/>
        <end position="68"/>
    </location>
</feature>
<evidence type="ECO:0000256" key="3">
    <source>
        <dbReference type="RuleBase" id="RU000408"/>
    </source>
</evidence>
<gene>
    <name evidence="5" type="ORF">SAMN05443244_3052</name>
</gene>
<protein>
    <submittedName>
        <fullName evidence="5">Cold-shock DNA-binding protein family</fullName>
    </submittedName>
</protein>
<evidence type="ECO:0000259" key="4">
    <source>
        <dbReference type="PROSITE" id="PS51857"/>
    </source>
</evidence>
<dbReference type="InterPro" id="IPR019844">
    <property type="entry name" value="CSD_CS"/>
</dbReference>
<dbReference type="InterPro" id="IPR050181">
    <property type="entry name" value="Cold_shock_domain"/>
</dbReference>
<name>A0A1H4R4M7_9BACT</name>
<dbReference type="FunFam" id="2.40.50.140:FF:000006">
    <property type="entry name" value="Cold shock protein CspC"/>
    <property type="match status" value="1"/>
</dbReference>
<evidence type="ECO:0000256" key="2">
    <source>
        <dbReference type="ARBA" id="ARBA00022490"/>
    </source>
</evidence>
<dbReference type="OrthoDB" id="9797626at2"/>
<dbReference type="InterPro" id="IPR012156">
    <property type="entry name" value="Cold_shock_CspA"/>
</dbReference>
<dbReference type="InterPro" id="IPR011129">
    <property type="entry name" value="CSD"/>
</dbReference>
<evidence type="ECO:0000313" key="5">
    <source>
        <dbReference type="EMBL" id="SEC26845.1"/>
    </source>
</evidence>
<dbReference type="GO" id="GO:0003677">
    <property type="term" value="F:DNA binding"/>
    <property type="evidence" value="ECO:0007669"/>
    <property type="project" value="UniProtKB-KW"/>
</dbReference>
<keyword evidence="2" id="KW-0963">Cytoplasm</keyword>
<proteinExistence type="predicted"/>